<feature type="transmembrane region" description="Helical" evidence="1">
    <location>
        <begin position="147"/>
        <end position="166"/>
    </location>
</feature>
<feature type="transmembrane region" description="Helical" evidence="1">
    <location>
        <begin position="98"/>
        <end position="127"/>
    </location>
</feature>
<sequence length="253" mass="28313">MMNLIRNEQMKLRYKTSTIAIVIIILAIAILGALLARQLFGVGKIGETTMGYLIFSTTFLSAVKLVLIPIAGTIVSTEFDRGTIKFLLIRPAKRSTILLSKYITILLASIYGLLLFFIVSFIVGLVLFPFKASDLSDTWILASRYGFQWIEIIVVLTIAFTVSTVFRNGSLAIGITLLIALVAKTVSSLFAHFERSEGKYLLFSNVDLSQYFRGSQPLFDGMTLPFSIFIIVGHMIFFLALSWYFFVKRDVSV</sequence>
<feature type="transmembrane region" description="Helical" evidence="1">
    <location>
        <begin position="226"/>
        <end position="247"/>
    </location>
</feature>
<accession>A0A0M0KVG1</accession>
<comment type="caution">
    <text evidence="2">The sequence shown here is derived from an EMBL/GenBank/DDBJ whole genome shotgun (WGS) entry which is preliminary data.</text>
</comment>
<feature type="transmembrane region" description="Helical" evidence="1">
    <location>
        <begin position="173"/>
        <end position="193"/>
    </location>
</feature>
<organism evidence="2 3">
    <name type="scientific">Priestia koreensis</name>
    <dbReference type="NCBI Taxonomy" id="284581"/>
    <lineage>
        <taxon>Bacteria</taxon>
        <taxon>Bacillati</taxon>
        <taxon>Bacillota</taxon>
        <taxon>Bacilli</taxon>
        <taxon>Bacillales</taxon>
        <taxon>Bacillaceae</taxon>
        <taxon>Priestia</taxon>
    </lineage>
</organism>
<keyword evidence="1" id="KW-0812">Transmembrane</keyword>
<evidence type="ECO:0000256" key="1">
    <source>
        <dbReference type="SAM" id="Phobius"/>
    </source>
</evidence>
<dbReference type="Pfam" id="PF12730">
    <property type="entry name" value="ABC2_membrane_4"/>
    <property type="match status" value="1"/>
</dbReference>
<name>A0A0M0KVG1_9BACI</name>
<evidence type="ECO:0008006" key="4">
    <source>
        <dbReference type="Google" id="ProtNLM"/>
    </source>
</evidence>
<dbReference type="Proteomes" id="UP000037558">
    <property type="component" value="Unassembled WGS sequence"/>
</dbReference>
<keyword evidence="3" id="KW-1185">Reference proteome</keyword>
<dbReference type="PANTHER" id="PTHR37305">
    <property type="entry name" value="INTEGRAL MEMBRANE PROTEIN-RELATED"/>
    <property type="match status" value="1"/>
</dbReference>
<protein>
    <recommendedName>
        <fullName evidence="4">ABC transporter permease</fullName>
    </recommendedName>
</protein>
<dbReference type="STRING" id="284581.AMD01_16820"/>
<feature type="transmembrane region" description="Helical" evidence="1">
    <location>
        <begin position="52"/>
        <end position="77"/>
    </location>
</feature>
<feature type="transmembrane region" description="Helical" evidence="1">
    <location>
        <begin position="20"/>
        <end position="40"/>
    </location>
</feature>
<dbReference type="AlphaFoldDB" id="A0A0M0KVG1"/>
<dbReference type="RefSeq" id="WP_053402605.1">
    <property type="nucleotide sequence ID" value="NZ_JBNNNH010000008.1"/>
</dbReference>
<reference evidence="3" key="1">
    <citation type="submission" date="2015-08" db="EMBL/GenBank/DDBJ databases">
        <title>Fjat-14210 dsm16467.</title>
        <authorList>
            <person name="Liu B."/>
            <person name="Wang J."/>
            <person name="Zhu Y."/>
            <person name="Liu G."/>
            <person name="Chen Q."/>
            <person name="Chen Z."/>
            <person name="Lan J."/>
            <person name="Che J."/>
            <person name="Ge C."/>
            <person name="Shi H."/>
            <person name="Pan Z."/>
            <person name="Liu X."/>
        </authorList>
    </citation>
    <scope>NUCLEOTIDE SEQUENCE [LARGE SCALE GENOMIC DNA]</scope>
    <source>
        <strain evidence="3">DSM 16467</strain>
    </source>
</reference>
<dbReference type="PATRIC" id="fig|284581.3.peg.2867"/>
<proteinExistence type="predicted"/>
<keyword evidence="1" id="KW-1133">Transmembrane helix</keyword>
<dbReference type="PANTHER" id="PTHR37305:SF1">
    <property type="entry name" value="MEMBRANE PROTEIN"/>
    <property type="match status" value="1"/>
</dbReference>
<evidence type="ECO:0000313" key="2">
    <source>
        <dbReference type="EMBL" id="KOO42806.1"/>
    </source>
</evidence>
<dbReference type="EMBL" id="LILC01000023">
    <property type="protein sequence ID" value="KOO42806.1"/>
    <property type="molecule type" value="Genomic_DNA"/>
</dbReference>
<gene>
    <name evidence="2" type="ORF">AMD01_16820</name>
</gene>
<keyword evidence="1" id="KW-0472">Membrane</keyword>
<evidence type="ECO:0000313" key="3">
    <source>
        <dbReference type="Proteomes" id="UP000037558"/>
    </source>
</evidence>